<evidence type="ECO:0000313" key="5">
    <source>
        <dbReference type="Proteomes" id="UP000682005"/>
    </source>
</evidence>
<dbReference type="RefSeq" id="WP_050696241.1">
    <property type="nucleotide sequence ID" value="NZ_CP012075.1"/>
</dbReference>
<keyword evidence="5" id="KW-1185">Reference proteome</keyword>
<dbReference type="AlphaFoldDB" id="A0A0K1NL07"/>
<sequence>MRKQHLCILSAMALLSLGSCSNDNTTLDSNEQSNGTTSGMMEFELVDSASSGQTRTVGVYNGHSINFYWSNGDRLWLNTGSGASPLVQSSKDDINSSMPSFDDAKVANARFYFAGLYTADSYPLRYTGNGNTRGDRVTIKSVQNQKYPNRGTHLGADGDCGTATAVRDGGKYKFTLSHKAAYMTFTPYYSHVFAEDVKVTKIKVTADEALTGEYAFDDNGIDLRTRPAANASNRSVTLELNGGHPNGFAIPTRTNHRKNAAIMVFAPGTYHNFTIEYFLYDSKTLVYGSVKQNYGTMTFTPGKNRRVSVDLAVPHYNQNIYYMWDAAANKYAWSGFEKYQPILRGERSYRHYPQTKSDSRWYNEANFPTSASRSAKNNPNANELRWYAEKGDPHWDPSLWCIMTHLYDGSMWLKKRNVIARENGKSLADLKRNAPDGTDYTTNASFKIYSKYVYSNRNIKLGKPVNSNDYILLPTYGYYLSGLFTGPSNRPSEFMHVGQRGYFWSSTPRPDRNLCAYNLYVARGEVHTGYGDRENAHCSWPE</sequence>
<dbReference type="Proteomes" id="UP000060345">
    <property type="component" value="Chromosome 2"/>
</dbReference>
<evidence type="ECO:0000313" key="2">
    <source>
        <dbReference type="EMBL" id="AKU69730.1"/>
    </source>
</evidence>
<proteinExistence type="predicted"/>
<dbReference type="KEGG" id="pfus:ADJ77_07560"/>
<dbReference type="EMBL" id="CP072369">
    <property type="protein sequence ID" value="QUB85337.1"/>
    <property type="molecule type" value="Genomic_DNA"/>
</dbReference>
<name>A0A0K1NL07_9BACT</name>
<evidence type="ECO:0000313" key="3">
    <source>
        <dbReference type="EMBL" id="QUB85337.1"/>
    </source>
</evidence>
<feature type="signal peptide" evidence="1">
    <location>
        <begin position="1"/>
        <end position="21"/>
    </location>
</feature>
<evidence type="ECO:0000313" key="4">
    <source>
        <dbReference type="Proteomes" id="UP000060345"/>
    </source>
</evidence>
<feature type="chain" id="PRO_5044544592" description="Fimbrillin family protein" evidence="1">
    <location>
        <begin position="22"/>
        <end position="542"/>
    </location>
</feature>
<protein>
    <recommendedName>
        <fullName evidence="6">Fimbrillin family protein</fullName>
    </recommendedName>
</protein>
<evidence type="ECO:0000256" key="1">
    <source>
        <dbReference type="SAM" id="SignalP"/>
    </source>
</evidence>
<evidence type="ECO:0008006" key="6">
    <source>
        <dbReference type="Google" id="ProtNLM"/>
    </source>
</evidence>
<dbReference type="Proteomes" id="UP000682005">
    <property type="component" value="Chromosome 2"/>
</dbReference>
<dbReference type="PROSITE" id="PS51257">
    <property type="entry name" value="PROKAR_LIPOPROTEIN"/>
    <property type="match status" value="1"/>
</dbReference>
<reference evidence="2 4" key="1">
    <citation type="submission" date="2015-07" db="EMBL/GenBank/DDBJ databases">
        <authorList>
            <person name="Noorani M."/>
        </authorList>
    </citation>
    <scope>NUCLEOTIDE SEQUENCE [LARGE SCALE GENOMIC DNA]</scope>
    <source>
        <strain evidence="2 4">W1435</strain>
    </source>
</reference>
<reference evidence="3 5" key="2">
    <citation type="submission" date="2021-03" db="EMBL/GenBank/DDBJ databases">
        <title>Human Oral Microbial Genomes.</title>
        <authorList>
            <person name="Johnston C.D."/>
            <person name="Chen T."/>
            <person name="Dewhirst F.E."/>
        </authorList>
    </citation>
    <scope>NUCLEOTIDE SEQUENCE [LARGE SCALE GENOMIC DNA]</scope>
    <source>
        <strain evidence="3 5">W1435</strain>
    </source>
</reference>
<organism evidence="2 4">
    <name type="scientific">Prevotella fusca JCM 17724</name>
    <dbReference type="NCBI Taxonomy" id="1236517"/>
    <lineage>
        <taxon>Bacteria</taxon>
        <taxon>Pseudomonadati</taxon>
        <taxon>Bacteroidota</taxon>
        <taxon>Bacteroidia</taxon>
        <taxon>Bacteroidales</taxon>
        <taxon>Prevotellaceae</taxon>
        <taxon>Prevotella</taxon>
    </lineage>
</organism>
<gene>
    <name evidence="2" type="ORF">ADJ77_07560</name>
    <name evidence="3" type="ORF">J5A51_03420</name>
</gene>
<dbReference type="EMBL" id="CP012075">
    <property type="protein sequence ID" value="AKU69730.1"/>
    <property type="molecule type" value="Genomic_DNA"/>
</dbReference>
<accession>A0A0K1NL07</accession>
<keyword evidence="1" id="KW-0732">Signal</keyword>